<proteinExistence type="predicted"/>
<dbReference type="AlphaFoldDB" id="A0A2X0QTX0"/>
<reference evidence="1" key="1">
    <citation type="submission" date="2018-05" db="EMBL/GenBank/DDBJ databases">
        <authorList>
            <person name="Lanie J.A."/>
            <person name="Ng W.-L."/>
            <person name="Kazmierczak K.M."/>
            <person name="Andrzejewski T.M."/>
            <person name="Davidsen T.M."/>
            <person name="Wayne K.J."/>
            <person name="Tettelin H."/>
            <person name="Glass J.I."/>
            <person name="Rusch D."/>
            <person name="Podicherti R."/>
            <person name="Tsui H.-C.T."/>
            <person name="Winkler M.E."/>
        </authorList>
    </citation>
    <scope>NUCLEOTIDE SEQUENCE</scope>
    <source>
        <strain evidence="1">KNB</strain>
    </source>
</reference>
<organism evidence="1">
    <name type="scientific">Candidatus Nitrotoga fabula</name>
    <dbReference type="NCBI Taxonomy" id="2182327"/>
    <lineage>
        <taxon>Bacteria</taxon>
        <taxon>Pseudomonadati</taxon>
        <taxon>Pseudomonadota</taxon>
        <taxon>Betaproteobacteria</taxon>
        <taxon>Nitrosomonadales</taxon>
        <taxon>Gallionellaceae</taxon>
        <taxon>Candidatus Nitrotoga</taxon>
    </lineage>
</organism>
<sequence length="76" mass="9016">MITDASQALIGGVSFEWEDRLKLRRFEITEIVYVGDEQVTEVLAQIWEFPMDRFNFEFFNIDHDSSPYNLCYTSKI</sequence>
<dbReference type="EMBL" id="LS423452">
    <property type="protein sequence ID" value="SPS05559.1"/>
    <property type="molecule type" value="Genomic_DNA"/>
</dbReference>
<protein>
    <submittedName>
        <fullName evidence="1">Uncharacterized protein</fullName>
    </submittedName>
</protein>
<gene>
    <name evidence="1" type="ORF">NITFAB_1149</name>
</gene>
<accession>A0A2X0QTX0</accession>
<name>A0A2X0QTX0_9PROT</name>
<evidence type="ECO:0000313" key="1">
    <source>
        <dbReference type="EMBL" id="SPS05559.1"/>
    </source>
</evidence>